<dbReference type="HOGENOM" id="CLU_083274_0_0_11"/>
<evidence type="ECO:0000259" key="1">
    <source>
        <dbReference type="Pfam" id="PF01507"/>
    </source>
</evidence>
<dbReference type="Gene3D" id="3.40.50.620">
    <property type="entry name" value="HUPs"/>
    <property type="match status" value="1"/>
</dbReference>
<sequence length="269" mass="30514">MAGGGIVSAYHVVSLSGGKDSTAMLIMMLERGMPVDEVVWFDTGWEFPAMVGHIGKVEAETGVPVTRLRPDLPFNYWMFDHVRMKGARAGEAGYGWARMGSRWCTKIKTSAIDRHVKAMAGRRRVVQYVGIAADEAHRAKGKRYPLVEWGVTEAEALAYCRARGYDWGGLYDRFDRVSCWCCPLQRLSDLRELRRSFPDLWELLRDMDARAWNDFRIDCTVEQLERRFAFEDCQTTVLGYIAEREAMERRANDGGYGSGACIASERQGD</sequence>
<dbReference type="EMBL" id="FP929047">
    <property type="protein sequence ID" value="CBL04519.1"/>
    <property type="molecule type" value="Genomic_DNA"/>
</dbReference>
<name>D6E9X2_9ACTN</name>
<evidence type="ECO:0000313" key="2">
    <source>
        <dbReference type="EMBL" id="CBL04519.1"/>
    </source>
</evidence>
<dbReference type="Proteomes" id="UP000008805">
    <property type="component" value="Chromosome"/>
</dbReference>
<accession>D6E9X2</accession>
<dbReference type="GO" id="GO:0016740">
    <property type="term" value="F:transferase activity"/>
    <property type="evidence" value="ECO:0007669"/>
    <property type="project" value="UniProtKB-KW"/>
</dbReference>
<reference evidence="2 3" key="1">
    <citation type="submission" date="2010-03" db="EMBL/GenBank/DDBJ databases">
        <title>The genome sequence of Gordonibacter pamelaeae 7-10-1-bT.</title>
        <authorList>
            <consortium name="metaHIT consortium -- http://www.metahit.eu/"/>
            <person name="Pajon A."/>
            <person name="Turner K."/>
            <person name="Parkhill J."/>
            <person name="Timmis K."/>
            <person name="Oxley A."/>
            <person name="Wurdemann D."/>
        </authorList>
    </citation>
    <scope>NUCLEOTIDE SEQUENCE [LARGE SCALE GENOMIC DNA]</scope>
    <source>
        <strain evidence="3">7-10-1-b</strain>
    </source>
</reference>
<dbReference type="InterPro" id="IPR050128">
    <property type="entry name" value="Sulfate_adenylyltrnsfr_sub2"/>
</dbReference>
<proteinExistence type="predicted"/>
<dbReference type="KEGG" id="gpa:GPA_22720"/>
<reference evidence="2 3" key="2">
    <citation type="submission" date="2010-03" db="EMBL/GenBank/DDBJ databases">
        <authorList>
            <person name="Pajon A."/>
        </authorList>
    </citation>
    <scope>NUCLEOTIDE SEQUENCE [LARGE SCALE GENOMIC DNA]</scope>
    <source>
        <strain evidence="3">7-10-1-b</strain>
    </source>
</reference>
<dbReference type="PANTHER" id="PTHR43196:SF2">
    <property type="entry name" value="PHOSPHOADENOSINE PHOSPHOSULFATE REDUCTASE"/>
    <property type="match status" value="1"/>
</dbReference>
<dbReference type="BioCyc" id="GPAM657308:GPA_RS10605-MONOMER"/>
<keyword evidence="3" id="KW-1185">Reference proteome</keyword>
<dbReference type="AlphaFoldDB" id="D6E9X2"/>
<dbReference type="InterPro" id="IPR014729">
    <property type="entry name" value="Rossmann-like_a/b/a_fold"/>
</dbReference>
<gene>
    <name evidence="2" type="ORF">GPA_22720</name>
</gene>
<dbReference type="InterPro" id="IPR002500">
    <property type="entry name" value="PAPS_reduct_dom"/>
</dbReference>
<dbReference type="PATRIC" id="fig|657308.3.peg.1785"/>
<feature type="domain" description="Phosphoadenosine phosphosulphate reductase" evidence="1">
    <location>
        <begin position="11"/>
        <end position="183"/>
    </location>
</feature>
<dbReference type="SUPFAM" id="SSF52402">
    <property type="entry name" value="Adenine nucleotide alpha hydrolases-like"/>
    <property type="match status" value="1"/>
</dbReference>
<dbReference type="Pfam" id="PF01507">
    <property type="entry name" value="PAPS_reduct"/>
    <property type="match status" value="1"/>
</dbReference>
<protein>
    <submittedName>
        <fullName evidence="2">3'-phosphoadenosine 5'-phosphosulfate sulfotransferase (PAPS reductase)/FAD synthetase and related enzymes</fullName>
    </submittedName>
</protein>
<keyword evidence="2" id="KW-0808">Transferase</keyword>
<organism evidence="2 3">
    <name type="scientific">Gordonibacter pamelaeae 7-10-1-b</name>
    <dbReference type="NCBI Taxonomy" id="657308"/>
    <lineage>
        <taxon>Bacteria</taxon>
        <taxon>Bacillati</taxon>
        <taxon>Actinomycetota</taxon>
        <taxon>Coriobacteriia</taxon>
        <taxon>Eggerthellales</taxon>
        <taxon>Eggerthellaceae</taxon>
        <taxon>Gordonibacter</taxon>
    </lineage>
</organism>
<evidence type="ECO:0000313" key="3">
    <source>
        <dbReference type="Proteomes" id="UP000008805"/>
    </source>
</evidence>
<dbReference type="PANTHER" id="PTHR43196">
    <property type="entry name" value="SULFATE ADENYLYLTRANSFERASE SUBUNIT 2"/>
    <property type="match status" value="1"/>
</dbReference>